<name>A0A9X2S8W2_9BACL</name>
<dbReference type="RefSeq" id="WP_257445670.1">
    <property type="nucleotide sequence ID" value="NZ_JANIPJ010000007.1"/>
</dbReference>
<gene>
    <name evidence="1" type="ORF">NQZ67_11800</name>
</gene>
<dbReference type="EMBL" id="JANIPJ010000007">
    <property type="protein sequence ID" value="MCR2804560.1"/>
    <property type="molecule type" value="Genomic_DNA"/>
</dbReference>
<dbReference type="Proteomes" id="UP001141950">
    <property type="component" value="Unassembled WGS sequence"/>
</dbReference>
<sequence>MQILKSWLGTHVELMLSGCIELQGEIIDVGNDILVLYDNNRYAYIPIHHLQFLKAAQKDNEEQMKPPAPSFEHENISYRKILMNARGLFSEISVGDKTLHGYVTSIMNDYLTFYSPLQRTVYVSVNHIKYIVPYHSNVTPFSLGLENFPIQPASMPLSRTLDQQLRKLEKQIVILNLDGKPHRAGLLKRVEHNLIELVQAEGSTIVVHTDHIKTIHSIQA</sequence>
<evidence type="ECO:0000313" key="1">
    <source>
        <dbReference type="EMBL" id="MCR2804560.1"/>
    </source>
</evidence>
<evidence type="ECO:0000313" key="2">
    <source>
        <dbReference type="Proteomes" id="UP001141950"/>
    </source>
</evidence>
<proteinExistence type="predicted"/>
<reference evidence="1" key="1">
    <citation type="submission" date="2022-08" db="EMBL/GenBank/DDBJ databases">
        <title>The genomic sequence of strain Paenibacillus sp. SCIV0701.</title>
        <authorList>
            <person name="Zhao H."/>
        </authorList>
    </citation>
    <scope>NUCLEOTIDE SEQUENCE</scope>
    <source>
        <strain evidence="1">SCIV0701</strain>
    </source>
</reference>
<keyword evidence="2" id="KW-1185">Reference proteome</keyword>
<organism evidence="1 2">
    <name type="scientific">Paenibacillus soyae</name>
    <dbReference type="NCBI Taxonomy" id="2969249"/>
    <lineage>
        <taxon>Bacteria</taxon>
        <taxon>Bacillati</taxon>
        <taxon>Bacillota</taxon>
        <taxon>Bacilli</taxon>
        <taxon>Bacillales</taxon>
        <taxon>Paenibacillaceae</taxon>
        <taxon>Paenibacillus</taxon>
    </lineage>
</organism>
<accession>A0A9X2S8W2</accession>
<dbReference type="AlphaFoldDB" id="A0A9X2S8W2"/>
<comment type="caution">
    <text evidence="1">The sequence shown here is derived from an EMBL/GenBank/DDBJ whole genome shotgun (WGS) entry which is preliminary data.</text>
</comment>
<protein>
    <submittedName>
        <fullName evidence="1">DUF2642 domain-containing protein</fullName>
    </submittedName>
</protein>